<keyword evidence="9" id="KW-1185">Reference proteome</keyword>
<dbReference type="EMBL" id="MU864023">
    <property type="protein sequence ID" value="KAK4195149.1"/>
    <property type="molecule type" value="Genomic_DNA"/>
</dbReference>
<dbReference type="GO" id="GO:0006355">
    <property type="term" value="P:regulation of DNA-templated transcription"/>
    <property type="evidence" value="ECO:0007669"/>
    <property type="project" value="InterPro"/>
</dbReference>
<evidence type="ECO:0000256" key="3">
    <source>
        <dbReference type="ARBA" id="ARBA00022833"/>
    </source>
</evidence>
<dbReference type="GO" id="GO:0008270">
    <property type="term" value="F:zinc ion binding"/>
    <property type="evidence" value="ECO:0007669"/>
    <property type="project" value="UniProtKB-KW"/>
</dbReference>
<keyword evidence="3" id="KW-0862">Zinc</keyword>
<feature type="coiled-coil region" evidence="5">
    <location>
        <begin position="354"/>
        <end position="381"/>
    </location>
</feature>
<protein>
    <recommendedName>
        <fullName evidence="7">GATA-type domain-containing protein</fullName>
    </recommendedName>
</protein>
<feature type="compositionally biased region" description="Polar residues" evidence="6">
    <location>
        <begin position="94"/>
        <end position="109"/>
    </location>
</feature>
<feature type="compositionally biased region" description="Low complexity" evidence="6">
    <location>
        <begin position="61"/>
        <end position="70"/>
    </location>
</feature>
<keyword evidence="5" id="KW-0175">Coiled coil</keyword>
<feature type="region of interest" description="Disordered" evidence="6">
    <location>
        <begin position="404"/>
        <end position="423"/>
    </location>
</feature>
<sequence length="474" mass="52150">MEAGDSGTRQSGIPTASSTTLDRFDRRPREQRIDTSYREGQNMATATIVSPSAPGYHQHHSSYSSGYPHSAPVTSIPGMISPVEPRRSAEEPEPTTNHRQSLPSISEVISGTKPGSFAPPMPQQMPPQSLPSPFSVASLTGPPRSFEAGAEKNQSPRALHPVSSGYPRSDTLPAFSDPSRPALASRPAPPPLNTFSGPHPSSSHKIDPIETDQRQSQPQPPPLSAGHREQMPQPLPGLYSDTGRLPPGQLPLSAYPVSPRQSGPGFSSPYDSQRPPAYGEESSEYMHHRLTDYKAALDKHYETYGYQDALQIVANSCRTGYNFAEAYVAAAREQSGAQPILSRMPTENEVSGLLNSLVLALKKLEEVREMIQRNRIQDERARDHGRKPEDEDVAMYNDGMKPAYSSIEVKKRRGRAAPPGRCHSCNRIDTPEWRRGPDGARTLCNACGLHYAKLERKRQLDQRSLRPKPSEDRS</sequence>
<evidence type="ECO:0000259" key="7">
    <source>
        <dbReference type="PROSITE" id="PS50114"/>
    </source>
</evidence>
<evidence type="ECO:0000256" key="5">
    <source>
        <dbReference type="SAM" id="Coils"/>
    </source>
</evidence>
<organism evidence="8 9">
    <name type="scientific">Triangularia verruculosa</name>
    <dbReference type="NCBI Taxonomy" id="2587418"/>
    <lineage>
        <taxon>Eukaryota</taxon>
        <taxon>Fungi</taxon>
        <taxon>Dikarya</taxon>
        <taxon>Ascomycota</taxon>
        <taxon>Pezizomycotina</taxon>
        <taxon>Sordariomycetes</taxon>
        <taxon>Sordariomycetidae</taxon>
        <taxon>Sordariales</taxon>
        <taxon>Podosporaceae</taxon>
        <taxon>Triangularia</taxon>
    </lineage>
</organism>
<reference evidence="8" key="1">
    <citation type="journal article" date="2023" name="Mol. Phylogenet. Evol.">
        <title>Genome-scale phylogeny and comparative genomics of the fungal order Sordariales.</title>
        <authorList>
            <person name="Hensen N."/>
            <person name="Bonometti L."/>
            <person name="Westerberg I."/>
            <person name="Brannstrom I.O."/>
            <person name="Guillou S."/>
            <person name="Cros-Aarteil S."/>
            <person name="Calhoun S."/>
            <person name="Haridas S."/>
            <person name="Kuo A."/>
            <person name="Mondo S."/>
            <person name="Pangilinan J."/>
            <person name="Riley R."/>
            <person name="LaButti K."/>
            <person name="Andreopoulos B."/>
            <person name="Lipzen A."/>
            <person name="Chen C."/>
            <person name="Yan M."/>
            <person name="Daum C."/>
            <person name="Ng V."/>
            <person name="Clum A."/>
            <person name="Steindorff A."/>
            <person name="Ohm R.A."/>
            <person name="Martin F."/>
            <person name="Silar P."/>
            <person name="Natvig D.O."/>
            <person name="Lalanne C."/>
            <person name="Gautier V."/>
            <person name="Ament-Velasquez S.L."/>
            <person name="Kruys A."/>
            <person name="Hutchinson M.I."/>
            <person name="Powell A.J."/>
            <person name="Barry K."/>
            <person name="Miller A.N."/>
            <person name="Grigoriev I.V."/>
            <person name="Debuchy R."/>
            <person name="Gladieux P."/>
            <person name="Hiltunen Thoren M."/>
            <person name="Johannesson H."/>
        </authorList>
    </citation>
    <scope>NUCLEOTIDE SEQUENCE</scope>
    <source>
        <strain evidence="8">CBS 315.58</strain>
    </source>
</reference>
<dbReference type="Pfam" id="PF00320">
    <property type="entry name" value="GATA"/>
    <property type="match status" value="1"/>
</dbReference>
<dbReference type="GO" id="GO:0043565">
    <property type="term" value="F:sequence-specific DNA binding"/>
    <property type="evidence" value="ECO:0007669"/>
    <property type="project" value="InterPro"/>
</dbReference>
<dbReference type="PROSITE" id="PS50114">
    <property type="entry name" value="GATA_ZN_FINGER_2"/>
    <property type="match status" value="1"/>
</dbReference>
<feature type="region of interest" description="Disordered" evidence="6">
    <location>
        <begin position="1"/>
        <end position="283"/>
    </location>
</feature>
<dbReference type="InterPro" id="IPR000679">
    <property type="entry name" value="Znf_GATA"/>
</dbReference>
<keyword evidence="1" id="KW-0479">Metal-binding</keyword>
<evidence type="ECO:0000256" key="2">
    <source>
        <dbReference type="ARBA" id="ARBA00022771"/>
    </source>
</evidence>
<reference evidence="8" key="2">
    <citation type="submission" date="2023-05" db="EMBL/GenBank/DDBJ databases">
        <authorList>
            <consortium name="Lawrence Berkeley National Laboratory"/>
            <person name="Steindorff A."/>
            <person name="Hensen N."/>
            <person name="Bonometti L."/>
            <person name="Westerberg I."/>
            <person name="Brannstrom I.O."/>
            <person name="Guillou S."/>
            <person name="Cros-Aarteil S."/>
            <person name="Calhoun S."/>
            <person name="Haridas S."/>
            <person name="Kuo A."/>
            <person name="Mondo S."/>
            <person name="Pangilinan J."/>
            <person name="Riley R."/>
            <person name="Labutti K."/>
            <person name="Andreopoulos B."/>
            <person name="Lipzen A."/>
            <person name="Chen C."/>
            <person name="Yanf M."/>
            <person name="Daum C."/>
            <person name="Ng V."/>
            <person name="Clum A."/>
            <person name="Ohm R."/>
            <person name="Martin F."/>
            <person name="Silar P."/>
            <person name="Natvig D."/>
            <person name="Lalanne C."/>
            <person name="Gautier V."/>
            <person name="Ament-Velasquez S.L."/>
            <person name="Kruys A."/>
            <person name="Hutchinson M.I."/>
            <person name="Powell A.J."/>
            <person name="Barry K."/>
            <person name="Miller A.N."/>
            <person name="Grigoriev I.V."/>
            <person name="Debuchy R."/>
            <person name="Gladieux P."/>
            <person name="Thoren M.H."/>
            <person name="Johannesson H."/>
        </authorList>
    </citation>
    <scope>NUCLEOTIDE SEQUENCE</scope>
    <source>
        <strain evidence="8">CBS 315.58</strain>
    </source>
</reference>
<name>A0AAN6X796_9PEZI</name>
<dbReference type="InterPro" id="IPR013088">
    <property type="entry name" value="Znf_NHR/GATA"/>
</dbReference>
<gene>
    <name evidence="8" type="ORF">QBC40DRAFT_23420</name>
</gene>
<evidence type="ECO:0000256" key="4">
    <source>
        <dbReference type="PROSITE-ProRule" id="PRU00094"/>
    </source>
</evidence>
<feature type="compositionally biased region" description="Polar residues" evidence="6">
    <location>
        <begin position="7"/>
        <end position="21"/>
    </location>
</feature>
<evidence type="ECO:0000256" key="6">
    <source>
        <dbReference type="SAM" id="MobiDB-lite"/>
    </source>
</evidence>
<evidence type="ECO:0000313" key="9">
    <source>
        <dbReference type="Proteomes" id="UP001303160"/>
    </source>
</evidence>
<dbReference type="Proteomes" id="UP001303160">
    <property type="component" value="Unassembled WGS sequence"/>
</dbReference>
<feature type="compositionally biased region" description="Basic and acidic residues" evidence="6">
    <location>
        <begin position="204"/>
        <end position="213"/>
    </location>
</feature>
<feature type="compositionally biased region" description="Pro residues" evidence="6">
    <location>
        <begin position="117"/>
        <end position="130"/>
    </location>
</feature>
<dbReference type="PANTHER" id="PTHR45658">
    <property type="entry name" value="GATA TRANSCRIPTION FACTOR"/>
    <property type="match status" value="1"/>
</dbReference>
<feature type="compositionally biased region" description="Polar residues" evidence="6">
    <location>
        <begin position="259"/>
        <end position="271"/>
    </location>
</feature>
<accession>A0AAN6X796</accession>
<dbReference type="AlphaFoldDB" id="A0AAN6X796"/>
<dbReference type="InterPro" id="IPR051140">
    <property type="entry name" value="GATA_TF"/>
</dbReference>
<dbReference type="CDD" id="cd00202">
    <property type="entry name" value="ZnF_GATA"/>
    <property type="match status" value="1"/>
</dbReference>
<feature type="compositionally biased region" description="Polar residues" evidence="6">
    <location>
        <begin position="38"/>
        <end position="50"/>
    </location>
</feature>
<evidence type="ECO:0000313" key="8">
    <source>
        <dbReference type="EMBL" id="KAK4195149.1"/>
    </source>
</evidence>
<comment type="caution">
    <text evidence="8">The sequence shown here is derived from an EMBL/GenBank/DDBJ whole genome shotgun (WGS) entry which is preliminary data.</text>
</comment>
<feature type="compositionally biased region" description="Polar residues" evidence="6">
    <location>
        <begin position="193"/>
        <end position="203"/>
    </location>
</feature>
<dbReference type="SMART" id="SM00401">
    <property type="entry name" value="ZnF_GATA"/>
    <property type="match status" value="1"/>
</dbReference>
<evidence type="ECO:0000256" key="1">
    <source>
        <dbReference type="ARBA" id="ARBA00022723"/>
    </source>
</evidence>
<proteinExistence type="predicted"/>
<dbReference type="PROSITE" id="PS00344">
    <property type="entry name" value="GATA_ZN_FINGER_1"/>
    <property type="match status" value="1"/>
</dbReference>
<dbReference type="Gene3D" id="3.30.50.10">
    <property type="entry name" value="Erythroid Transcription Factor GATA-1, subunit A"/>
    <property type="match status" value="1"/>
</dbReference>
<feature type="domain" description="GATA-type" evidence="7">
    <location>
        <begin position="421"/>
        <end position="473"/>
    </location>
</feature>
<feature type="compositionally biased region" description="Basic and acidic residues" evidence="6">
    <location>
        <begin position="22"/>
        <end position="37"/>
    </location>
</feature>
<dbReference type="SUPFAM" id="SSF57716">
    <property type="entry name" value="Glucocorticoid receptor-like (DNA-binding domain)"/>
    <property type="match status" value="1"/>
</dbReference>
<keyword evidence="2 4" id="KW-0863">Zinc-finger</keyword>